<sequence>MGVAYECVLSSSSSGVHAVAESRVAKVEQSVYDAEVGSGLLQYFGNVVSLAMLLVLNPCLANDFWSCRCIRQLAMPYAGSYMNLSVMHTGC</sequence>
<dbReference type="Proteomes" id="UP001374584">
    <property type="component" value="Unassembled WGS sequence"/>
</dbReference>
<name>A0AAN9RC36_PHACN</name>
<comment type="caution">
    <text evidence="1">The sequence shown here is derived from an EMBL/GenBank/DDBJ whole genome shotgun (WGS) entry which is preliminary data.</text>
</comment>
<protein>
    <submittedName>
        <fullName evidence="1">Uncharacterized protein</fullName>
    </submittedName>
</protein>
<evidence type="ECO:0000313" key="1">
    <source>
        <dbReference type="EMBL" id="KAK7367011.1"/>
    </source>
</evidence>
<organism evidence="1 2">
    <name type="scientific">Phaseolus coccineus</name>
    <name type="common">Scarlet runner bean</name>
    <name type="synonym">Phaseolus multiflorus</name>
    <dbReference type="NCBI Taxonomy" id="3886"/>
    <lineage>
        <taxon>Eukaryota</taxon>
        <taxon>Viridiplantae</taxon>
        <taxon>Streptophyta</taxon>
        <taxon>Embryophyta</taxon>
        <taxon>Tracheophyta</taxon>
        <taxon>Spermatophyta</taxon>
        <taxon>Magnoliopsida</taxon>
        <taxon>eudicotyledons</taxon>
        <taxon>Gunneridae</taxon>
        <taxon>Pentapetalae</taxon>
        <taxon>rosids</taxon>
        <taxon>fabids</taxon>
        <taxon>Fabales</taxon>
        <taxon>Fabaceae</taxon>
        <taxon>Papilionoideae</taxon>
        <taxon>50 kb inversion clade</taxon>
        <taxon>NPAAA clade</taxon>
        <taxon>indigoferoid/millettioid clade</taxon>
        <taxon>Phaseoleae</taxon>
        <taxon>Phaseolus</taxon>
    </lineage>
</organism>
<keyword evidence="2" id="KW-1185">Reference proteome</keyword>
<gene>
    <name evidence="1" type="ORF">VNO80_09016</name>
</gene>
<reference evidence="1 2" key="1">
    <citation type="submission" date="2024-01" db="EMBL/GenBank/DDBJ databases">
        <title>The genomes of 5 underutilized Papilionoideae crops provide insights into root nodulation and disease resistanc.</title>
        <authorList>
            <person name="Jiang F."/>
        </authorList>
    </citation>
    <scope>NUCLEOTIDE SEQUENCE [LARGE SCALE GENOMIC DNA]</scope>
    <source>
        <strain evidence="1">JINMINGXINNONG_FW02</strain>
        <tissue evidence="1">Leaves</tissue>
    </source>
</reference>
<evidence type="ECO:0000313" key="2">
    <source>
        <dbReference type="Proteomes" id="UP001374584"/>
    </source>
</evidence>
<proteinExistence type="predicted"/>
<dbReference type="EMBL" id="JAYMYR010000004">
    <property type="protein sequence ID" value="KAK7367011.1"/>
    <property type="molecule type" value="Genomic_DNA"/>
</dbReference>
<dbReference type="AlphaFoldDB" id="A0AAN9RC36"/>
<accession>A0AAN9RC36</accession>